<evidence type="ECO:0000313" key="5">
    <source>
        <dbReference type="Proteomes" id="UP001286313"/>
    </source>
</evidence>
<feature type="region of interest" description="Disordered" evidence="1">
    <location>
        <begin position="75"/>
        <end position="100"/>
    </location>
</feature>
<keyword evidence="5" id="KW-1185">Reference proteome</keyword>
<gene>
    <name evidence="4" type="ORF">Pcinc_004379</name>
    <name evidence="3" type="ORF">Pcinc_016182</name>
</gene>
<feature type="compositionally biased region" description="Basic and acidic residues" evidence="1">
    <location>
        <begin position="91"/>
        <end position="100"/>
    </location>
</feature>
<evidence type="ECO:0000256" key="2">
    <source>
        <dbReference type="SAM" id="SignalP"/>
    </source>
</evidence>
<evidence type="ECO:0000313" key="3">
    <source>
        <dbReference type="EMBL" id="KAK3879236.1"/>
    </source>
</evidence>
<reference evidence="4" key="1">
    <citation type="submission" date="2023-10" db="EMBL/GenBank/DDBJ databases">
        <title>Genome assemblies of two species of porcelain crab, Petrolisthes cinctipes and Petrolisthes manimaculis (Anomura: Porcellanidae).</title>
        <authorList>
            <person name="Angst P."/>
        </authorList>
    </citation>
    <scope>NUCLEOTIDE SEQUENCE</scope>
    <source>
        <strain evidence="4">PB745_01</strain>
        <tissue evidence="4">Gill</tissue>
    </source>
</reference>
<accession>A0AAE1GET2</accession>
<feature type="signal peptide" evidence="2">
    <location>
        <begin position="1"/>
        <end position="21"/>
    </location>
</feature>
<dbReference type="EMBL" id="JAWQEG010000310">
    <property type="protein sequence ID" value="KAK3891734.1"/>
    <property type="molecule type" value="Genomic_DNA"/>
</dbReference>
<comment type="caution">
    <text evidence="4">The sequence shown here is derived from an EMBL/GenBank/DDBJ whole genome shotgun (WGS) entry which is preliminary data.</text>
</comment>
<keyword evidence="2" id="KW-0732">Signal</keyword>
<protein>
    <recommendedName>
        <fullName evidence="6">Secreted protein</fullName>
    </recommendedName>
</protein>
<evidence type="ECO:0008006" key="6">
    <source>
        <dbReference type="Google" id="ProtNLM"/>
    </source>
</evidence>
<sequence length="100" mass="10930">MFGSTRALFLKLFLCLPSSSASIGWLGDDLKRAPGGLYIPAKNGCFCWSNSSSVDPSPHHVWAHMSVYLDSLPHTLPPTPNPSQEILSSPRTERGPCHPR</sequence>
<name>A0AAE1GET2_PETCI</name>
<evidence type="ECO:0000256" key="1">
    <source>
        <dbReference type="SAM" id="MobiDB-lite"/>
    </source>
</evidence>
<proteinExistence type="predicted"/>
<feature type="chain" id="PRO_5042442818" description="Secreted protein" evidence="2">
    <location>
        <begin position="22"/>
        <end position="100"/>
    </location>
</feature>
<evidence type="ECO:0000313" key="4">
    <source>
        <dbReference type="EMBL" id="KAK3891734.1"/>
    </source>
</evidence>
<dbReference type="EMBL" id="JAWQEG010001475">
    <property type="protein sequence ID" value="KAK3879236.1"/>
    <property type="molecule type" value="Genomic_DNA"/>
</dbReference>
<dbReference type="AlphaFoldDB" id="A0AAE1GET2"/>
<organism evidence="4 5">
    <name type="scientific">Petrolisthes cinctipes</name>
    <name type="common">Flat porcelain crab</name>
    <dbReference type="NCBI Taxonomy" id="88211"/>
    <lineage>
        <taxon>Eukaryota</taxon>
        <taxon>Metazoa</taxon>
        <taxon>Ecdysozoa</taxon>
        <taxon>Arthropoda</taxon>
        <taxon>Crustacea</taxon>
        <taxon>Multicrustacea</taxon>
        <taxon>Malacostraca</taxon>
        <taxon>Eumalacostraca</taxon>
        <taxon>Eucarida</taxon>
        <taxon>Decapoda</taxon>
        <taxon>Pleocyemata</taxon>
        <taxon>Anomura</taxon>
        <taxon>Galatheoidea</taxon>
        <taxon>Porcellanidae</taxon>
        <taxon>Petrolisthes</taxon>
    </lineage>
</organism>
<dbReference type="Proteomes" id="UP001286313">
    <property type="component" value="Unassembled WGS sequence"/>
</dbReference>